<dbReference type="PANTHER" id="PTHR21139">
    <property type="entry name" value="TRIOSEPHOSPHATE ISOMERASE"/>
    <property type="match status" value="1"/>
</dbReference>
<comment type="pathway">
    <text evidence="3">Carbohydrate biosynthesis; gluconeogenesis.</text>
</comment>
<dbReference type="SUPFAM" id="SSF51351">
    <property type="entry name" value="Triosephosphate isomerase (TIM)"/>
    <property type="match status" value="1"/>
</dbReference>
<dbReference type="CDD" id="cd00311">
    <property type="entry name" value="TIM"/>
    <property type="match status" value="1"/>
</dbReference>
<dbReference type="GO" id="GO:0005829">
    <property type="term" value="C:cytosol"/>
    <property type="evidence" value="ECO:0007669"/>
    <property type="project" value="TreeGrafter"/>
</dbReference>
<dbReference type="Proteomes" id="UP000231136">
    <property type="component" value="Unassembled WGS sequence"/>
</dbReference>
<dbReference type="Gene3D" id="3.20.20.70">
    <property type="entry name" value="Aldolase class I"/>
    <property type="match status" value="1"/>
</dbReference>
<dbReference type="InterPro" id="IPR000652">
    <property type="entry name" value="Triosephosphate_isomerase"/>
</dbReference>
<gene>
    <name evidence="4" type="ORF">COW83_00020</name>
</gene>
<proteinExistence type="inferred from homology"/>
<protein>
    <recommendedName>
        <fullName evidence="3">Triosephosphate isomerase</fullName>
        <ecNumber evidence="3">5.3.1.1</ecNumber>
    </recommendedName>
</protein>
<dbReference type="AlphaFoldDB" id="A0A2H0DVL4"/>
<dbReference type="GO" id="GO:0046166">
    <property type="term" value="P:glyceraldehyde-3-phosphate biosynthetic process"/>
    <property type="evidence" value="ECO:0007669"/>
    <property type="project" value="TreeGrafter"/>
</dbReference>
<organism evidence="4 5">
    <name type="scientific">Candidatus Collierbacteria bacterium CG22_combo_CG10-13_8_21_14_all_43_12</name>
    <dbReference type="NCBI Taxonomy" id="1974537"/>
    <lineage>
        <taxon>Bacteria</taxon>
        <taxon>Candidatus Collieribacteriota</taxon>
    </lineage>
</organism>
<dbReference type="UniPathway" id="UPA00109">
    <property type="reaction ID" value="UER00189"/>
</dbReference>
<comment type="pathway">
    <text evidence="3">Carbohydrate degradation; glycolysis; D-glyceraldehyde 3-phosphate from glycerone phosphate: step 1/1.</text>
</comment>
<accession>A0A2H0DVL4</accession>
<sequence length="240" mass="26161">MTSVAYIINLVKYVIGNWKSNQNITESLIWLDGISALRPKFSPDLTVILCLPFTDIAAFNQRLSDIGLSIITGSQNVSHLPPGKHTGEITANMLCELVSYCIVGHSERRRDFKETSEVVAQKTRLLLENSIIPIVCLDLPYLDEQIKALFNLDIDVSRCFFVYEPISAIGTGKPVDPVDANHVASQIAFLTDNSAPILYGGSISQDNASSFVTQSKIDGVLVGTDSLEPTLFAGIINSLS</sequence>
<name>A0A2H0DVL4_9BACT</name>
<dbReference type="GO" id="GO:0006096">
    <property type="term" value="P:glycolytic process"/>
    <property type="evidence" value="ECO:0007669"/>
    <property type="project" value="UniProtKB-UniPathway"/>
</dbReference>
<comment type="caution">
    <text evidence="4">The sequence shown here is derived from an EMBL/GenBank/DDBJ whole genome shotgun (WGS) entry which is preliminary data.</text>
</comment>
<dbReference type="EC" id="5.3.1.1" evidence="3"/>
<comment type="catalytic activity">
    <reaction evidence="3">
        <text>D-glyceraldehyde 3-phosphate = dihydroxyacetone phosphate</text>
        <dbReference type="Rhea" id="RHEA:18585"/>
        <dbReference type="ChEBI" id="CHEBI:57642"/>
        <dbReference type="ChEBI" id="CHEBI:59776"/>
        <dbReference type="EC" id="5.3.1.1"/>
    </reaction>
</comment>
<dbReference type="GO" id="GO:0004807">
    <property type="term" value="F:triose-phosphate isomerase activity"/>
    <property type="evidence" value="ECO:0007669"/>
    <property type="project" value="UniProtKB-EC"/>
</dbReference>
<dbReference type="EMBL" id="PCTR01000002">
    <property type="protein sequence ID" value="PIP86224.1"/>
    <property type="molecule type" value="Genomic_DNA"/>
</dbReference>
<dbReference type="InterPro" id="IPR020861">
    <property type="entry name" value="Triosephosphate_isomerase_AS"/>
</dbReference>
<reference evidence="4 5" key="1">
    <citation type="submission" date="2017-09" db="EMBL/GenBank/DDBJ databases">
        <title>Depth-based differentiation of microbial function through sediment-hosted aquifers and enrichment of novel symbionts in the deep terrestrial subsurface.</title>
        <authorList>
            <person name="Probst A.J."/>
            <person name="Ladd B."/>
            <person name="Jarett J.K."/>
            <person name="Geller-Mcgrath D.E."/>
            <person name="Sieber C.M."/>
            <person name="Emerson J.B."/>
            <person name="Anantharaman K."/>
            <person name="Thomas B.C."/>
            <person name="Malmstrom R."/>
            <person name="Stieglmeier M."/>
            <person name="Klingl A."/>
            <person name="Woyke T."/>
            <person name="Ryan C.M."/>
            <person name="Banfield J.F."/>
        </authorList>
    </citation>
    <scope>NUCLEOTIDE SEQUENCE [LARGE SCALE GENOMIC DNA]</scope>
    <source>
        <strain evidence="4">CG22_combo_CG10-13_8_21_14_all_43_12</strain>
    </source>
</reference>
<dbReference type="PROSITE" id="PS51440">
    <property type="entry name" value="TIM_2"/>
    <property type="match status" value="1"/>
</dbReference>
<comment type="subunit">
    <text evidence="3">Homodimer.</text>
</comment>
<dbReference type="InterPro" id="IPR013785">
    <property type="entry name" value="Aldolase_TIM"/>
</dbReference>
<dbReference type="PANTHER" id="PTHR21139:SF42">
    <property type="entry name" value="TRIOSEPHOSPHATE ISOMERASE"/>
    <property type="match status" value="1"/>
</dbReference>
<keyword evidence="2 3" id="KW-0413">Isomerase</keyword>
<keyword evidence="3" id="KW-0963">Cytoplasm</keyword>
<evidence type="ECO:0000256" key="2">
    <source>
        <dbReference type="ARBA" id="ARBA00023235"/>
    </source>
</evidence>
<dbReference type="InterPro" id="IPR035990">
    <property type="entry name" value="TIM_sf"/>
</dbReference>
<evidence type="ECO:0000313" key="4">
    <source>
        <dbReference type="EMBL" id="PIP86224.1"/>
    </source>
</evidence>
<evidence type="ECO:0000256" key="1">
    <source>
        <dbReference type="ARBA" id="ARBA00007422"/>
    </source>
</evidence>
<dbReference type="Pfam" id="PF00121">
    <property type="entry name" value="TIM"/>
    <property type="match status" value="1"/>
</dbReference>
<dbReference type="GO" id="GO:0019563">
    <property type="term" value="P:glycerol catabolic process"/>
    <property type="evidence" value="ECO:0007669"/>
    <property type="project" value="TreeGrafter"/>
</dbReference>
<dbReference type="GO" id="GO:0006094">
    <property type="term" value="P:gluconeogenesis"/>
    <property type="evidence" value="ECO:0007669"/>
    <property type="project" value="UniProtKB-UniPathway"/>
</dbReference>
<comment type="subcellular location">
    <subcellularLocation>
        <location evidence="3">Cytoplasm</location>
    </subcellularLocation>
</comment>
<keyword evidence="3" id="KW-0324">Glycolysis</keyword>
<dbReference type="PROSITE" id="PS00171">
    <property type="entry name" value="TIM_1"/>
    <property type="match status" value="1"/>
</dbReference>
<keyword evidence="3" id="KW-0312">Gluconeogenesis</keyword>
<evidence type="ECO:0000313" key="5">
    <source>
        <dbReference type="Proteomes" id="UP000231136"/>
    </source>
</evidence>
<dbReference type="UniPathway" id="UPA00138"/>
<comment type="similarity">
    <text evidence="1 3">Belongs to the triosephosphate isomerase family.</text>
</comment>
<evidence type="ECO:0000256" key="3">
    <source>
        <dbReference type="RuleBase" id="RU363013"/>
    </source>
</evidence>